<reference evidence="1" key="1">
    <citation type="submission" date="2022-05" db="EMBL/GenBank/DDBJ databases">
        <title>Chromosome-level genome of Chaenocephalus aceratus.</title>
        <authorList>
            <person name="Park H."/>
        </authorList>
    </citation>
    <scope>NUCLEOTIDE SEQUENCE</scope>
    <source>
        <strain evidence="1">KU_202001</strain>
    </source>
</reference>
<comment type="caution">
    <text evidence="1">The sequence shown here is derived from an EMBL/GenBank/DDBJ whole genome shotgun (WGS) entry which is preliminary data.</text>
</comment>
<organism evidence="1 2">
    <name type="scientific">Chaenocephalus aceratus</name>
    <name type="common">Blackfin icefish</name>
    <name type="synonym">Chaenichthys aceratus</name>
    <dbReference type="NCBI Taxonomy" id="36190"/>
    <lineage>
        <taxon>Eukaryota</taxon>
        <taxon>Metazoa</taxon>
        <taxon>Chordata</taxon>
        <taxon>Craniata</taxon>
        <taxon>Vertebrata</taxon>
        <taxon>Euteleostomi</taxon>
        <taxon>Actinopterygii</taxon>
        <taxon>Neopterygii</taxon>
        <taxon>Teleostei</taxon>
        <taxon>Neoteleostei</taxon>
        <taxon>Acanthomorphata</taxon>
        <taxon>Eupercaria</taxon>
        <taxon>Perciformes</taxon>
        <taxon>Notothenioidei</taxon>
        <taxon>Channichthyidae</taxon>
        <taxon>Chaenocephalus</taxon>
    </lineage>
</organism>
<dbReference type="EMBL" id="CM043787">
    <property type="protein sequence ID" value="KAI4830705.1"/>
    <property type="molecule type" value="Genomic_DNA"/>
</dbReference>
<evidence type="ECO:0000313" key="2">
    <source>
        <dbReference type="Proteomes" id="UP001057452"/>
    </source>
</evidence>
<accession>A0ACB9XU80</accession>
<proteinExistence type="predicted"/>
<evidence type="ECO:0000313" key="1">
    <source>
        <dbReference type="EMBL" id="KAI4830705.1"/>
    </source>
</evidence>
<gene>
    <name evidence="1" type="ORF">KUCAC02_002321</name>
</gene>
<keyword evidence="2" id="KW-1185">Reference proteome</keyword>
<dbReference type="Proteomes" id="UP001057452">
    <property type="component" value="Chromosome 3"/>
</dbReference>
<name>A0ACB9XU80_CHAAC</name>
<sequence length="95" mass="10044">MAITNNDPVKANRPGQPAVNQIALLKFGDSSYPDRGVWSAPGPAQLQPSASAKASTGARAGWTEQGIGKSGGWTLRLGDVRRDHRGEELCRDSVS</sequence>
<protein>
    <submittedName>
        <fullName evidence="1">Uncharacterized protein</fullName>
    </submittedName>
</protein>